<organism evidence="2 3">
    <name type="scientific">Actinidia chinensis var. chinensis</name>
    <name type="common">Chinese soft-hair kiwi</name>
    <dbReference type="NCBI Taxonomy" id="1590841"/>
    <lineage>
        <taxon>Eukaryota</taxon>
        <taxon>Viridiplantae</taxon>
        <taxon>Streptophyta</taxon>
        <taxon>Embryophyta</taxon>
        <taxon>Tracheophyta</taxon>
        <taxon>Spermatophyta</taxon>
        <taxon>Magnoliopsida</taxon>
        <taxon>eudicotyledons</taxon>
        <taxon>Gunneridae</taxon>
        <taxon>Pentapetalae</taxon>
        <taxon>asterids</taxon>
        <taxon>Ericales</taxon>
        <taxon>Actinidiaceae</taxon>
        <taxon>Actinidia</taxon>
    </lineage>
</organism>
<dbReference type="STRING" id="1590841.A0A2R6R4T7"/>
<feature type="transmembrane region" description="Helical" evidence="1">
    <location>
        <begin position="99"/>
        <end position="121"/>
    </location>
</feature>
<dbReference type="Pfam" id="PF03140">
    <property type="entry name" value="DUF247"/>
    <property type="match status" value="1"/>
</dbReference>
<dbReference type="AlphaFoldDB" id="A0A2R6R4T7"/>
<dbReference type="PANTHER" id="PTHR31170:SF25">
    <property type="entry name" value="BNAA09G04570D PROTEIN"/>
    <property type="match status" value="1"/>
</dbReference>
<dbReference type="OrthoDB" id="2356035at2759"/>
<dbReference type="PANTHER" id="PTHR31170">
    <property type="entry name" value="BNAC04G53230D PROTEIN"/>
    <property type="match status" value="1"/>
</dbReference>
<proteinExistence type="predicted"/>
<gene>
    <name evidence="2" type="ORF">CEY00_Acc10057</name>
</gene>
<evidence type="ECO:0000313" key="2">
    <source>
        <dbReference type="EMBL" id="PSS21017.1"/>
    </source>
</evidence>
<keyword evidence="1" id="KW-0812">Transmembrane</keyword>
<protein>
    <submittedName>
        <fullName evidence="2">UPF0481 protein</fullName>
    </submittedName>
</protein>
<dbReference type="InParanoid" id="A0A2R6R4T7"/>
<keyword evidence="1" id="KW-0472">Membrane</keyword>
<dbReference type="Gramene" id="PSS21017">
    <property type="protein sequence ID" value="PSS21017"/>
    <property type="gene ID" value="CEY00_Acc10057"/>
</dbReference>
<reference evidence="2 3" key="1">
    <citation type="submission" date="2017-07" db="EMBL/GenBank/DDBJ databases">
        <title>An improved, manually edited Actinidia chinensis var. chinensis (kiwifruit) genome highlights the challenges associated with draft genomes and gene prediction in plants.</title>
        <authorList>
            <person name="Pilkington S."/>
            <person name="Crowhurst R."/>
            <person name="Hilario E."/>
            <person name="Nardozza S."/>
            <person name="Fraser L."/>
            <person name="Peng Y."/>
            <person name="Gunaseelan K."/>
            <person name="Simpson R."/>
            <person name="Tahir J."/>
            <person name="Deroles S."/>
            <person name="Templeton K."/>
            <person name="Luo Z."/>
            <person name="Davy M."/>
            <person name="Cheng C."/>
            <person name="Mcneilage M."/>
            <person name="Scaglione D."/>
            <person name="Liu Y."/>
            <person name="Zhang Q."/>
            <person name="Datson P."/>
            <person name="De Silva N."/>
            <person name="Gardiner S."/>
            <person name="Bassett H."/>
            <person name="Chagne D."/>
            <person name="Mccallum J."/>
            <person name="Dzierzon H."/>
            <person name="Deng C."/>
            <person name="Wang Y.-Y."/>
            <person name="Barron N."/>
            <person name="Manako K."/>
            <person name="Bowen J."/>
            <person name="Foster T."/>
            <person name="Erridge Z."/>
            <person name="Tiffin H."/>
            <person name="Waite C."/>
            <person name="Davies K."/>
            <person name="Grierson E."/>
            <person name="Laing W."/>
            <person name="Kirk R."/>
            <person name="Chen X."/>
            <person name="Wood M."/>
            <person name="Montefiori M."/>
            <person name="Brummell D."/>
            <person name="Schwinn K."/>
            <person name="Catanach A."/>
            <person name="Fullerton C."/>
            <person name="Li D."/>
            <person name="Meiyalaghan S."/>
            <person name="Nieuwenhuizen N."/>
            <person name="Read N."/>
            <person name="Prakash R."/>
            <person name="Hunter D."/>
            <person name="Zhang H."/>
            <person name="Mckenzie M."/>
            <person name="Knabel M."/>
            <person name="Harris A."/>
            <person name="Allan A."/>
            <person name="Chen A."/>
            <person name="Janssen B."/>
            <person name="Plunkett B."/>
            <person name="Dwamena C."/>
            <person name="Voogd C."/>
            <person name="Leif D."/>
            <person name="Lafferty D."/>
            <person name="Souleyre E."/>
            <person name="Varkonyi-Gasic E."/>
            <person name="Gambi F."/>
            <person name="Hanley J."/>
            <person name="Yao J.-L."/>
            <person name="Cheung J."/>
            <person name="David K."/>
            <person name="Warren B."/>
            <person name="Marsh K."/>
            <person name="Snowden K."/>
            <person name="Lin-Wang K."/>
            <person name="Brian L."/>
            <person name="Martinez-Sanchez M."/>
            <person name="Wang M."/>
            <person name="Ileperuma N."/>
            <person name="Macnee N."/>
            <person name="Campin R."/>
            <person name="Mcatee P."/>
            <person name="Drummond R."/>
            <person name="Espley R."/>
            <person name="Ireland H."/>
            <person name="Wu R."/>
            <person name="Atkinson R."/>
            <person name="Karunairetnam S."/>
            <person name="Bulley S."/>
            <person name="Chunkath S."/>
            <person name="Hanley Z."/>
            <person name="Storey R."/>
            <person name="Thrimawithana A."/>
            <person name="Thomson S."/>
            <person name="David C."/>
            <person name="Testolin R."/>
        </authorList>
    </citation>
    <scope>NUCLEOTIDE SEQUENCE [LARGE SCALE GENOMIC DNA]</scope>
    <source>
        <strain evidence="3">cv. Red5</strain>
        <tissue evidence="2">Young leaf</tissue>
    </source>
</reference>
<keyword evidence="3" id="KW-1185">Reference proteome</keyword>
<dbReference type="InterPro" id="IPR004158">
    <property type="entry name" value="DUF247_pln"/>
</dbReference>
<reference evidence="3" key="2">
    <citation type="journal article" date="2018" name="BMC Genomics">
        <title>A manually annotated Actinidia chinensis var. chinensis (kiwifruit) genome highlights the challenges associated with draft genomes and gene prediction in plants.</title>
        <authorList>
            <person name="Pilkington S.M."/>
            <person name="Crowhurst R."/>
            <person name="Hilario E."/>
            <person name="Nardozza S."/>
            <person name="Fraser L."/>
            <person name="Peng Y."/>
            <person name="Gunaseelan K."/>
            <person name="Simpson R."/>
            <person name="Tahir J."/>
            <person name="Deroles S.C."/>
            <person name="Templeton K."/>
            <person name="Luo Z."/>
            <person name="Davy M."/>
            <person name="Cheng C."/>
            <person name="McNeilage M."/>
            <person name="Scaglione D."/>
            <person name="Liu Y."/>
            <person name="Zhang Q."/>
            <person name="Datson P."/>
            <person name="De Silva N."/>
            <person name="Gardiner S.E."/>
            <person name="Bassett H."/>
            <person name="Chagne D."/>
            <person name="McCallum J."/>
            <person name="Dzierzon H."/>
            <person name="Deng C."/>
            <person name="Wang Y.Y."/>
            <person name="Barron L."/>
            <person name="Manako K."/>
            <person name="Bowen J."/>
            <person name="Foster T.M."/>
            <person name="Erridge Z.A."/>
            <person name="Tiffin H."/>
            <person name="Waite C.N."/>
            <person name="Davies K.M."/>
            <person name="Grierson E.P."/>
            <person name="Laing W.A."/>
            <person name="Kirk R."/>
            <person name="Chen X."/>
            <person name="Wood M."/>
            <person name="Montefiori M."/>
            <person name="Brummell D.A."/>
            <person name="Schwinn K.E."/>
            <person name="Catanach A."/>
            <person name="Fullerton C."/>
            <person name="Li D."/>
            <person name="Meiyalaghan S."/>
            <person name="Nieuwenhuizen N."/>
            <person name="Read N."/>
            <person name="Prakash R."/>
            <person name="Hunter D."/>
            <person name="Zhang H."/>
            <person name="McKenzie M."/>
            <person name="Knabel M."/>
            <person name="Harris A."/>
            <person name="Allan A.C."/>
            <person name="Gleave A."/>
            <person name="Chen A."/>
            <person name="Janssen B.J."/>
            <person name="Plunkett B."/>
            <person name="Ampomah-Dwamena C."/>
            <person name="Voogd C."/>
            <person name="Leif D."/>
            <person name="Lafferty D."/>
            <person name="Souleyre E.J.F."/>
            <person name="Varkonyi-Gasic E."/>
            <person name="Gambi F."/>
            <person name="Hanley J."/>
            <person name="Yao J.L."/>
            <person name="Cheung J."/>
            <person name="David K.M."/>
            <person name="Warren B."/>
            <person name="Marsh K."/>
            <person name="Snowden K.C."/>
            <person name="Lin-Wang K."/>
            <person name="Brian L."/>
            <person name="Martinez-Sanchez M."/>
            <person name="Wang M."/>
            <person name="Ileperuma N."/>
            <person name="Macnee N."/>
            <person name="Campin R."/>
            <person name="McAtee P."/>
            <person name="Drummond R.S.M."/>
            <person name="Espley R.V."/>
            <person name="Ireland H.S."/>
            <person name="Wu R."/>
            <person name="Atkinson R.G."/>
            <person name="Karunairetnam S."/>
            <person name="Bulley S."/>
            <person name="Chunkath S."/>
            <person name="Hanley Z."/>
            <person name="Storey R."/>
            <person name="Thrimawithana A.H."/>
            <person name="Thomson S."/>
            <person name="David C."/>
            <person name="Testolin R."/>
            <person name="Huang H."/>
            <person name="Hellens R.P."/>
            <person name="Schaffer R.J."/>
        </authorList>
    </citation>
    <scope>NUCLEOTIDE SEQUENCE [LARGE SCALE GENOMIC DNA]</scope>
    <source>
        <strain evidence="3">cv. Red5</strain>
    </source>
</reference>
<accession>A0A2R6R4T7</accession>
<sequence>MRNLVAYEASIVSEALVFTRYTELMNGIIDTVEDAKLLREKKIIINSLRSDPDVVQLFNGMSKAVRLTNVPFLDKTIQDVNKYYNNAWQVRFCRRLRNVVFGSWQIFTVLAIVLLMLLMGLESFCSVYSCPKLFNTTSSSSSD</sequence>
<comment type="caution">
    <text evidence="2">The sequence shown here is derived from an EMBL/GenBank/DDBJ whole genome shotgun (WGS) entry which is preliminary data.</text>
</comment>
<dbReference type="OMA" id="ITCLEAY"/>
<evidence type="ECO:0000313" key="3">
    <source>
        <dbReference type="Proteomes" id="UP000241394"/>
    </source>
</evidence>
<dbReference type="Proteomes" id="UP000241394">
    <property type="component" value="Chromosome LG9"/>
</dbReference>
<dbReference type="EMBL" id="NKQK01000009">
    <property type="protein sequence ID" value="PSS21017.1"/>
    <property type="molecule type" value="Genomic_DNA"/>
</dbReference>
<keyword evidence="1" id="KW-1133">Transmembrane helix</keyword>
<name>A0A2R6R4T7_ACTCC</name>
<evidence type="ECO:0000256" key="1">
    <source>
        <dbReference type="SAM" id="Phobius"/>
    </source>
</evidence>